<name>A0A848B9C9_9FIRM</name>
<dbReference type="InterPro" id="IPR023799">
    <property type="entry name" value="RbfA_dom_sf"/>
</dbReference>
<accession>A0A848B9C9</accession>
<dbReference type="PANTHER" id="PTHR33515:SF1">
    <property type="entry name" value="RIBOSOME-BINDING FACTOR A, CHLOROPLASTIC-RELATED"/>
    <property type="match status" value="1"/>
</dbReference>
<dbReference type="GO" id="GO:0043024">
    <property type="term" value="F:ribosomal small subunit binding"/>
    <property type="evidence" value="ECO:0007669"/>
    <property type="project" value="TreeGrafter"/>
</dbReference>
<dbReference type="Gene3D" id="3.30.300.20">
    <property type="match status" value="1"/>
</dbReference>
<dbReference type="Proteomes" id="UP000543804">
    <property type="component" value="Unassembled WGS sequence"/>
</dbReference>
<dbReference type="GO" id="GO:0005829">
    <property type="term" value="C:cytosol"/>
    <property type="evidence" value="ECO:0007669"/>
    <property type="project" value="TreeGrafter"/>
</dbReference>
<dbReference type="GO" id="GO:0030490">
    <property type="term" value="P:maturation of SSU-rRNA"/>
    <property type="evidence" value="ECO:0007669"/>
    <property type="project" value="UniProtKB-UniRule"/>
</dbReference>
<sequence>MSQLRVEKVQELMKQEISEIILRELKDPRIGFVTVTSVECTGDLREAKIYVSLMGSEQQVKDCWTGLQSSLGFIRREIGKRIRLRFTPELTFALDKSLDYSAHIQKLLLKIQAEDAAKAASAADAEGEK</sequence>
<keyword evidence="1 2" id="KW-0690">Ribosome biogenesis</keyword>
<dbReference type="RefSeq" id="WP_019543235.1">
    <property type="nucleotide sequence ID" value="NZ_DBGAXS010000021.1"/>
</dbReference>
<gene>
    <name evidence="2 3" type="primary">rbfA</name>
    <name evidence="3" type="ORF">HF878_00505</name>
</gene>
<comment type="subunit">
    <text evidence="2">Monomer. Binds 30S ribosomal subunits, but not 50S ribosomal subunits or 70S ribosomes.</text>
</comment>
<comment type="function">
    <text evidence="2">One of several proteins that assist in the late maturation steps of the functional core of the 30S ribosomal subunit. Associates with free 30S ribosomal subunits (but not with 30S subunits that are part of 70S ribosomes or polysomes). Required for efficient processing of 16S rRNA. May interact with the 5'-terminal helix region of 16S rRNA.</text>
</comment>
<comment type="caution">
    <text evidence="3">The sequence shown here is derived from an EMBL/GenBank/DDBJ whole genome shotgun (WGS) entry which is preliminary data.</text>
</comment>
<dbReference type="InterPro" id="IPR015946">
    <property type="entry name" value="KH_dom-like_a/b"/>
</dbReference>
<dbReference type="InterPro" id="IPR000238">
    <property type="entry name" value="RbfA"/>
</dbReference>
<dbReference type="InterPro" id="IPR020053">
    <property type="entry name" value="Ribosome-bd_factorA_CS"/>
</dbReference>
<dbReference type="PROSITE" id="PS01319">
    <property type="entry name" value="RBFA"/>
    <property type="match status" value="1"/>
</dbReference>
<dbReference type="SUPFAM" id="SSF89919">
    <property type="entry name" value="Ribosome-binding factor A, RbfA"/>
    <property type="match status" value="1"/>
</dbReference>
<comment type="subcellular location">
    <subcellularLocation>
        <location evidence="2">Cytoplasm</location>
    </subcellularLocation>
</comment>
<proteinExistence type="inferred from homology"/>
<evidence type="ECO:0000256" key="1">
    <source>
        <dbReference type="ARBA" id="ARBA00022517"/>
    </source>
</evidence>
<comment type="similarity">
    <text evidence="2">Belongs to the RbfA family.</text>
</comment>
<dbReference type="EMBL" id="JABAFA010000001">
    <property type="protein sequence ID" value="NMD97967.1"/>
    <property type="molecule type" value="Genomic_DNA"/>
</dbReference>
<dbReference type="AlphaFoldDB" id="A0A848B9C9"/>
<reference evidence="3 4" key="1">
    <citation type="submission" date="2020-04" db="EMBL/GenBank/DDBJ databases">
        <authorList>
            <person name="Hitch T.C.A."/>
            <person name="Wylensek D."/>
            <person name="Clavel T."/>
        </authorList>
    </citation>
    <scope>NUCLEOTIDE SEQUENCE [LARGE SCALE GENOMIC DNA]</scope>
    <source>
        <strain evidence="3 4">PG-130-P53-12</strain>
    </source>
</reference>
<evidence type="ECO:0000313" key="4">
    <source>
        <dbReference type="Proteomes" id="UP000543804"/>
    </source>
</evidence>
<keyword evidence="4" id="KW-1185">Reference proteome</keyword>
<organism evidence="3 4">
    <name type="scientific">Selenomonas bovis</name>
    <dbReference type="NCBI Taxonomy" id="416586"/>
    <lineage>
        <taxon>Bacteria</taxon>
        <taxon>Bacillati</taxon>
        <taxon>Bacillota</taxon>
        <taxon>Negativicutes</taxon>
        <taxon>Selenomonadales</taxon>
        <taxon>Selenomonadaceae</taxon>
        <taxon>Selenomonas</taxon>
    </lineage>
</organism>
<dbReference type="Pfam" id="PF02033">
    <property type="entry name" value="RBFA"/>
    <property type="match status" value="1"/>
</dbReference>
<dbReference type="NCBIfam" id="TIGR00082">
    <property type="entry name" value="rbfA"/>
    <property type="match status" value="1"/>
</dbReference>
<evidence type="ECO:0000313" key="3">
    <source>
        <dbReference type="EMBL" id="NMD97967.1"/>
    </source>
</evidence>
<protein>
    <recommendedName>
        <fullName evidence="2">Ribosome-binding factor A</fullName>
    </recommendedName>
</protein>
<keyword evidence="2" id="KW-0963">Cytoplasm</keyword>
<dbReference type="PANTHER" id="PTHR33515">
    <property type="entry name" value="RIBOSOME-BINDING FACTOR A, CHLOROPLASTIC-RELATED"/>
    <property type="match status" value="1"/>
</dbReference>
<dbReference type="HAMAP" id="MF_00003">
    <property type="entry name" value="RbfA"/>
    <property type="match status" value="1"/>
</dbReference>
<evidence type="ECO:0000256" key="2">
    <source>
        <dbReference type="HAMAP-Rule" id="MF_00003"/>
    </source>
</evidence>